<feature type="transmembrane region" description="Helical" evidence="1">
    <location>
        <begin position="117"/>
        <end position="140"/>
    </location>
</feature>
<dbReference type="RefSeq" id="WP_018371627.1">
    <property type="nucleotide sequence ID" value="NZ_UHFR01000005.1"/>
</dbReference>
<accession>A0A380KYI1</accession>
<dbReference type="STRING" id="1123307.GCA_000380065_00929"/>
<organism evidence="2 3">
    <name type="scientific">Streptococcus massiliensis</name>
    <dbReference type="NCBI Taxonomy" id="313439"/>
    <lineage>
        <taxon>Bacteria</taxon>
        <taxon>Bacillati</taxon>
        <taxon>Bacillota</taxon>
        <taxon>Bacilli</taxon>
        <taxon>Lactobacillales</taxon>
        <taxon>Streptococcaceae</taxon>
        <taxon>Streptococcus</taxon>
    </lineage>
</organism>
<sequence>MKIKKILRAGLIGVFIGLVISISFSLISSPQPYTPLNPFSPVGQWFSSQGIHGAFIMLYSLFIWFVIGLLFGISSQFFERGWSPLKATLAHYLTSLFGFLPLAILAGWMLPVSPLSFIFSMTFYFSAVYLIIWTIFYLIIRKKVREINHILDK</sequence>
<protein>
    <submittedName>
        <fullName evidence="2">Integral membrane protein</fullName>
    </submittedName>
</protein>
<reference evidence="2" key="1">
    <citation type="submission" date="2018-06" db="EMBL/GenBank/DDBJ databases">
        <authorList>
            <consortium name="Pathogen Informatics"/>
            <person name="Doyle S."/>
        </authorList>
    </citation>
    <scope>NUCLEOTIDE SEQUENCE [LARGE SCALE GENOMIC DNA]</scope>
    <source>
        <strain evidence="2">NCTC13765</strain>
    </source>
</reference>
<dbReference type="AlphaFoldDB" id="A0A380KYI1"/>
<proteinExistence type="predicted"/>
<keyword evidence="1" id="KW-0812">Transmembrane</keyword>
<evidence type="ECO:0000313" key="2">
    <source>
        <dbReference type="EMBL" id="SUN77042.1"/>
    </source>
</evidence>
<feature type="transmembrane region" description="Helical" evidence="1">
    <location>
        <begin position="49"/>
        <end position="71"/>
    </location>
</feature>
<feature type="transmembrane region" description="Helical" evidence="1">
    <location>
        <begin position="7"/>
        <end position="29"/>
    </location>
</feature>
<gene>
    <name evidence="2" type="ORF">NCTC13765_01564</name>
</gene>
<keyword evidence="1" id="KW-0472">Membrane</keyword>
<dbReference type="Pfam" id="PF11457">
    <property type="entry name" value="DUF3021"/>
    <property type="match status" value="1"/>
</dbReference>
<keyword evidence="3" id="KW-1185">Reference proteome</keyword>
<name>A0A380KYI1_9STRE</name>
<evidence type="ECO:0000256" key="1">
    <source>
        <dbReference type="SAM" id="Phobius"/>
    </source>
</evidence>
<dbReference type="Proteomes" id="UP000254634">
    <property type="component" value="Unassembled WGS sequence"/>
</dbReference>
<dbReference type="InterPro" id="IPR021560">
    <property type="entry name" value="DUF3021"/>
</dbReference>
<keyword evidence="1" id="KW-1133">Transmembrane helix</keyword>
<feature type="transmembrane region" description="Helical" evidence="1">
    <location>
        <begin position="92"/>
        <end position="111"/>
    </location>
</feature>
<dbReference type="EMBL" id="UHFR01000005">
    <property type="protein sequence ID" value="SUN77042.1"/>
    <property type="molecule type" value="Genomic_DNA"/>
</dbReference>
<dbReference type="OrthoDB" id="1698302at2"/>
<evidence type="ECO:0000313" key="3">
    <source>
        <dbReference type="Proteomes" id="UP000254634"/>
    </source>
</evidence>